<evidence type="ECO:0000313" key="2">
    <source>
        <dbReference type="EMBL" id="WDR06759.1"/>
    </source>
</evidence>
<evidence type="ECO:0000256" key="1">
    <source>
        <dbReference type="SAM" id="MobiDB-lite"/>
    </source>
</evidence>
<reference evidence="2 3" key="1">
    <citation type="submission" date="2023-02" db="EMBL/GenBank/DDBJ databases">
        <title>Devosia chondri sp. nov., isolated from the phycosphere of marine algae.</title>
        <authorList>
            <person name="Kim J.M."/>
            <person name="Lee J.K."/>
            <person name="Choi B.J."/>
            <person name="Bayburt H."/>
            <person name="Jeon C.O."/>
        </authorList>
    </citation>
    <scope>NUCLEOTIDE SEQUENCE [LARGE SCALE GENOMIC DNA]</scope>
    <source>
        <strain evidence="2 3">G2-5</strain>
    </source>
</reference>
<accession>A0ABY7Z0U4</accession>
<evidence type="ECO:0008006" key="4">
    <source>
        <dbReference type="Google" id="ProtNLM"/>
    </source>
</evidence>
<dbReference type="Proteomes" id="UP001222118">
    <property type="component" value="Chromosome"/>
</dbReference>
<dbReference type="RefSeq" id="WP_282212272.1">
    <property type="nucleotide sequence ID" value="NZ_CP118247.1"/>
</dbReference>
<keyword evidence="3" id="KW-1185">Reference proteome</keyword>
<feature type="compositionally biased region" description="Basic and acidic residues" evidence="1">
    <location>
        <begin position="127"/>
        <end position="136"/>
    </location>
</feature>
<proteinExistence type="predicted"/>
<feature type="region of interest" description="Disordered" evidence="1">
    <location>
        <begin position="150"/>
        <end position="169"/>
    </location>
</feature>
<gene>
    <name evidence="2" type="ORF">PSQ90_04715</name>
</gene>
<feature type="region of interest" description="Disordered" evidence="1">
    <location>
        <begin position="17"/>
        <end position="47"/>
    </location>
</feature>
<feature type="compositionally biased region" description="Acidic residues" evidence="1">
    <location>
        <begin position="150"/>
        <end position="162"/>
    </location>
</feature>
<sequence length="169" mass="18475">MNLSRVGALVELNANYKDDQMSQQHHNPGTLMSEETSFDEGDEPGIAQPISQSEIEELLYGDDRPAEQRLERLHEIRHELAARESADFGGEDPAALLGEVDRAIASLGTDTDNADDTDDFSALSAPDSRDPADHLDSLSPDDVDAIEDIEGAGDVVEDDVIWDDGRNER</sequence>
<organism evidence="2 3">
    <name type="scientific">Devosia rhodophyticola</name>
    <dbReference type="NCBI Taxonomy" id="3026423"/>
    <lineage>
        <taxon>Bacteria</taxon>
        <taxon>Pseudomonadati</taxon>
        <taxon>Pseudomonadota</taxon>
        <taxon>Alphaproteobacteria</taxon>
        <taxon>Hyphomicrobiales</taxon>
        <taxon>Devosiaceae</taxon>
        <taxon>Devosia</taxon>
    </lineage>
</organism>
<feature type="region of interest" description="Disordered" evidence="1">
    <location>
        <begin position="108"/>
        <end position="140"/>
    </location>
</feature>
<protein>
    <recommendedName>
        <fullName evidence="4">DUF3072 domain-containing protein</fullName>
    </recommendedName>
</protein>
<name>A0ABY7Z0U4_9HYPH</name>
<evidence type="ECO:0000313" key="3">
    <source>
        <dbReference type="Proteomes" id="UP001222118"/>
    </source>
</evidence>
<dbReference type="EMBL" id="CP118247">
    <property type="protein sequence ID" value="WDR06759.1"/>
    <property type="molecule type" value="Genomic_DNA"/>
</dbReference>